<evidence type="ECO:0000313" key="2">
    <source>
        <dbReference type="Proteomes" id="UP000530928"/>
    </source>
</evidence>
<keyword evidence="2" id="KW-1185">Reference proteome</keyword>
<organism evidence="1 2">
    <name type="scientific">Nonomuraea soli</name>
    <dbReference type="NCBI Taxonomy" id="1032476"/>
    <lineage>
        <taxon>Bacteria</taxon>
        <taxon>Bacillati</taxon>
        <taxon>Actinomycetota</taxon>
        <taxon>Actinomycetes</taxon>
        <taxon>Streptosporangiales</taxon>
        <taxon>Streptosporangiaceae</taxon>
        <taxon>Nonomuraea</taxon>
    </lineage>
</organism>
<dbReference type="SUPFAM" id="SSF160104">
    <property type="entry name" value="Acetoacetate decarboxylase-like"/>
    <property type="match status" value="1"/>
</dbReference>
<protein>
    <recommendedName>
        <fullName evidence="3">Fungal lipase-like domain-containing protein</fullName>
    </recommendedName>
</protein>
<dbReference type="AlphaFoldDB" id="A0A7W0CUX3"/>
<dbReference type="InterPro" id="IPR029058">
    <property type="entry name" value="AB_hydrolase_fold"/>
</dbReference>
<dbReference type="RefSeq" id="WP_181616506.1">
    <property type="nucleotide sequence ID" value="NZ_BAABAM010000016.1"/>
</dbReference>
<name>A0A7W0CUX3_9ACTN</name>
<dbReference type="SUPFAM" id="SSF53474">
    <property type="entry name" value="alpha/beta-Hydrolases"/>
    <property type="match status" value="1"/>
</dbReference>
<evidence type="ECO:0000313" key="1">
    <source>
        <dbReference type="EMBL" id="MBA2897827.1"/>
    </source>
</evidence>
<dbReference type="InterPro" id="IPR023375">
    <property type="entry name" value="ADC_dom_sf"/>
</dbReference>
<gene>
    <name evidence="1" type="ORF">HNR30_009233</name>
</gene>
<comment type="caution">
    <text evidence="1">The sequence shown here is derived from an EMBL/GenBank/DDBJ whole genome shotgun (WGS) entry which is preliminary data.</text>
</comment>
<dbReference type="Gene3D" id="2.40.400.10">
    <property type="entry name" value="Acetoacetate decarboxylase-like"/>
    <property type="match status" value="1"/>
</dbReference>
<proteinExistence type="predicted"/>
<dbReference type="Proteomes" id="UP000530928">
    <property type="component" value="Unassembled WGS sequence"/>
</dbReference>
<sequence length="711" mass="75696">MNDGHAHPDGAADAEPLRAAARVFVEVATAVQEASAHATAALTDSRTLRASVRAPLPWYQAERALAHALTNGRGLGYALTGGRLGGLAARLGGLLGQESLAVLLLATSLRLRIAAVALHHPELHADAHLRRLITAVSEDRDLAALRAMRTLLKDRGAVRALSDLAPVFGEVLALKALLDENPLNDRTAWLIATGTRYADADPVLGISNGFVAALDRGQGAARRTEPAPGEAVRLRDRGSLLDFLANIGTLGPTGRVLIQSVTGPDGVERHVVQAPGMRMGRPDTDSPQDLLGAFSSSVLASSPFSRALVKAVDDYGIPQGGELALVGHSAGGSAIMNLVQDPGFCARYTVTHAVAVGSPVDFKRPADPRTWVASVTNQHDIIPTLDGQGAGTCFDLHPDWYVVDYFDPTHLFPACHSIEHYCANLTRDLPEAREHIDDRLSPYRGQVTRSRIYRLYDDPPRPDGYPFLSVPTRREEGLEMPIRCRAGSALSAFFTADPRAAAALVDEHGLGRCVRLGGRALVVVHVGANHDTSAGPYREVMLGVVVHDPWGARPLRVWPDLARSAQFRRAGVCLLASAVDNRDLAGRAGSLWGYRPTFTDVSVAVAGGGVDLRVEPALTLRGRLGPALGVVSGDLVGFARDGRAAYRSVIRSARRARVHPAPTVRLSVGTPADPLTRLAGELGLDGRRALFCTSVPVHQTLRDAGVPIQTT</sequence>
<dbReference type="EMBL" id="JACDUR010000014">
    <property type="protein sequence ID" value="MBA2897827.1"/>
    <property type="molecule type" value="Genomic_DNA"/>
</dbReference>
<evidence type="ECO:0008006" key="3">
    <source>
        <dbReference type="Google" id="ProtNLM"/>
    </source>
</evidence>
<accession>A0A7W0CUX3</accession>
<reference evidence="1 2" key="1">
    <citation type="submission" date="2020-07" db="EMBL/GenBank/DDBJ databases">
        <title>Genomic Encyclopedia of Type Strains, Phase IV (KMG-IV): sequencing the most valuable type-strain genomes for metagenomic binning, comparative biology and taxonomic classification.</title>
        <authorList>
            <person name="Goeker M."/>
        </authorList>
    </citation>
    <scope>NUCLEOTIDE SEQUENCE [LARGE SCALE GENOMIC DNA]</scope>
    <source>
        <strain evidence="1 2">DSM 45533</strain>
    </source>
</reference>